<dbReference type="InterPro" id="IPR035903">
    <property type="entry name" value="HesB-like_dom_sf"/>
</dbReference>
<dbReference type="InterPro" id="IPR000361">
    <property type="entry name" value="ATAP_core_dom"/>
</dbReference>
<evidence type="ECO:0000259" key="1">
    <source>
        <dbReference type="Pfam" id="PF01521"/>
    </source>
</evidence>
<reference evidence="2" key="1">
    <citation type="submission" date="2016-10" db="EMBL/GenBank/DDBJ databases">
        <title>Sequence of Gallionella enrichment culture.</title>
        <authorList>
            <person name="Poehlein A."/>
            <person name="Muehling M."/>
            <person name="Daniel R."/>
        </authorList>
    </citation>
    <scope>NUCLEOTIDE SEQUENCE</scope>
</reference>
<dbReference type="SUPFAM" id="SSF89360">
    <property type="entry name" value="HesB-like domain"/>
    <property type="match status" value="1"/>
</dbReference>
<organism evidence="2">
    <name type="scientific">mine drainage metagenome</name>
    <dbReference type="NCBI Taxonomy" id="410659"/>
    <lineage>
        <taxon>unclassified sequences</taxon>
        <taxon>metagenomes</taxon>
        <taxon>ecological metagenomes</taxon>
    </lineage>
</organism>
<dbReference type="Gene3D" id="2.60.300.12">
    <property type="entry name" value="HesB-like domain"/>
    <property type="match status" value="1"/>
</dbReference>
<sequence length="117" mass="12280">MFTVTAAAAEQILRAAEQQGEGQHQPKLRVAAKLGEQGDLLYGMGFDDERDEDVVLDCDGVAVLIAPPSLTLLEDATLDFVEINEGEYQFIFVNPNESDICGSGGGSCGDGCGGGHC</sequence>
<dbReference type="AlphaFoldDB" id="A0A1J5REU2"/>
<evidence type="ECO:0000313" key="2">
    <source>
        <dbReference type="EMBL" id="OIQ90519.1"/>
    </source>
</evidence>
<dbReference type="Pfam" id="PF01521">
    <property type="entry name" value="Fe-S_biosyn"/>
    <property type="match status" value="1"/>
</dbReference>
<gene>
    <name evidence="2" type="primary">erpA_14</name>
    <name evidence="2" type="ORF">GALL_275990</name>
</gene>
<accession>A0A1J5REU2</accession>
<comment type="caution">
    <text evidence="2">The sequence shown here is derived from an EMBL/GenBank/DDBJ whole genome shotgun (WGS) entry which is preliminary data.</text>
</comment>
<proteinExistence type="predicted"/>
<dbReference type="EMBL" id="MLJW01000289">
    <property type="protein sequence ID" value="OIQ90519.1"/>
    <property type="molecule type" value="Genomic_DNA"/>
</dbReference>
<protein>
    <submittedName>
        <fullName evidence="2">Iron-sulfur cluster insertion protein ErpA</fullName>
    </submittedName>
</protein>
<feature type="domain" description="Core" evidence="1">
    <location>
        <begin position="2"/>
        <end position="101"/>
    </location>
</feature>
<name>A0A1J5REU2_9ZZZZ</name>